<accession>A0A1T4MXQ6</accession>
<name>A0A1T4MXQ6_9ACTN</name>
<keyword evidence="3" id="KW-1185">Reference proteome</keyword>
<protein>
    <submittedName>
        <fullName evidence="2">Uncharacterized protein</fullName>
    </submittedName>
</protein>
<evidence type="ECO:0000256" key="1">
    <source>
        <dbReference type="SAM" id="Phobius"/>
    </source>
</evidence>
<dbReference type="STRING" id="1122192.SAMN02745673_01177"/>
<dbReference type="EMBL" id="FUWS01000003">
    <property type="protein sequence ID" value="SJZ71565.1"/>
    <property type="molecule type" value="Genomic_DNA"/>
</dbReference>
<sequence length="108" mass="11103">MTAAPVALLIANALVAVSYLLFVFGDPGENVFCGSPSAAGYADCVDQMTLFAIASLIPAMLALILMVAAFITPGLRERPGLRAQTLGYSLIAWVIAGSTFVLGGLPSV</sequence>
<reference evidence="2 3" key="1">
    <citation type="submission" date="2017-02" db="EMBL/GenBank/DDBJ databases">
        <authorList>
            <person name="Peterson S.W."/>
        </authorList>
    </citation>
    <scope>NUCLEOTIDE SEQUENCE [LARGE SCALE GENOMIC DNA]</scope>
    <source>
        <strain evidence="2 3">DSM 45154</strain>
    </source>
</reference>
<evidence type="ECO:0000313" key="2">
    <source>
        <dbReference type="EMBL" id="SJZ71565.1"/>
    </source>
</evidence>
<organism evidence="2 3">
    <name type="scientific">Marinactinospora thermotolerans DSM 45154</name>
    <dbReference type="NCBI Taxonomy" id="1122192"/>
    <lineage>
        <taxon>Bacteria</taxon>
        <taxon>Bacillati</taxon>
        <taxon>Actinomycetota</taxon>
        <taxon>Actinomycetes</taxon>
        <taxon>Streptosporangiales</taxon>
        <taxon>Nocardiopsidaceae</taxon>
        <taxon>Marinactinospora</taxon>
    </lineage>
</organism>
<feature type="transmembrane region" description="Helical" evidence="1">
    <location>
        <begin position="85"/>
        <end position="105"/>
    </location>
</feature>
<keyword evidence="1" id="KW-1133">Transmembrane helix</keyword>
<proteinExistence type="predicted"/>
<dbReference type="AlphaFoldDB" id="A0A1T4MXQ6"/>
<gene>
    <name evidence="2" type="ORF">SAMN02745673_01177</name>
</gene>
<keyword evidence="1" id="KW-0472">Membrane</keyword>
<dbReference type="Proteomes" id="UP000190637">
    <property type="component" value="Unassembled WGS sequence"/>
</dbReference>
<evidence type="ECO:0000313" key="3">
    <source>
        <dbReference type="Proteomes" id="UP000190637"/>
    </source>
</evidence>
<feature type="transmembrane region" description="Helical" evidence="1">
    <location>
        <begin position="49"/>
        <end position="73"/>
    </location>
</feature>
<keyword evidence="1" id="KW-0812">Transmembrane</keyword>